<gene>
    <name evidence="2" type="ORF">ERS852491_01187</name>
</gene>
<dbReference type="STRING" id="39482.ERS852491_01187"/>
<dbReference type="AlphaFoldDB" id="A0A174C3V8"/>
<organism evidence="2 3">
    <name type="scientific">Faecalicatena contorta</name>
    <dbReference type="NCBI Taxonomy" id="39482"/>
    <lineage>
        <taxon>Bacteria</taxon>
        <taxon>Bacillati</taxon>
        <taxon>Bacillota</taxon>
        <taxon>Clostridia</taxon>
        <taxon>Lachnospirales</taxon>
        <taxon>Lachnospiraceae</taxon>
        <taxon>Faecalicatena</taxon>
    </lineage>
</organism>
<sequence length="123" mass="13254">MKKIILIVCTLVFLISLTACGTKFDGSRTGNDSEFIMEYSVLNTTDAQDLTIEAGDTISAKIVVDKGSLSIKIQKDGEKPIYESNGISTSNEFDVEIDESGTYTVEVTGKKAKGSVSFIVQSN</sequence>
<evidence type="ECO:0000313" key="3">
    <source>
        <dbReference type="Proteomes" id="UP000095544"/>
    </source>
</evidence>
<feature type="chain" id="PRO_5039684473" evidence="1">
    <location>
        <begin position="22"/>
        <end position="123"/>
    </location>
</feature>
<keyword evidence="1" id="KW-0732">Signal</keyword>
<dbReference type="EMBL" id="CYZU01000008">
    <property type="protein sequence ID" value="CUO06560.1"/>
    <property type="molecule type" value="Genomic_DNA"/>
</dbReference>
<accession>A0A174C3V8</accession>
<feature type="signal peptide" evidence="1">
    <location>
        <begin position="1"/>
        <end position="21"/>
    </location>
</feature>
<name>A0A174C3V8_9FIRM</name>
<dbReference type="PROSITE" id="PS51257">
    <property type="entry name" value="PROKAR_LIPOPROTEIN"/>
    <property type="match status" value="1"/>
</dbReference>
<protein>
    <submittedName>
        <fullName evidence="2">Uncharacterized protein</fullName>
    </submittedName>
</protein>
<evidence type="ECO:0000256" key="1">
    <source>
        <dbReference type="SAM" id="SignalP"/>
    </source>
</evidence>
<dbReference type="Gene3D" id="2.60.120.380">
    <property type="match status" value="1"/>
</dbReference>
<dbReference type="OrthoDB" id="2002457at2"/>
<proteinExistence type="predicted"/>
<evidence type="ECO:0000313" key="2">
    <source>
        <dbReference type="EMBL" id="CUO06560.1"/>
    </source>
</evidence>
<dbReference type="RefSeq" id="WP_055151941.1">
    <property type="nucleotide sequence ID" value="NZ_CYZU01000008.1"/>
</dbReference>
<dbReference type="Proteomes" id="UP000095544">
    <property type="component" value="Unassembled WGS sequence"/>
</dbReference>
<reference evidence="2 3" key="1">
    <citation type="submission" date="2015-09" db="EMBL/GenBank/DDBJ databases">
        <authorList>
            <consortium name="Pathogen Informatics"/>
        </authorList>
    </citation>
    <scope>NUCLEOTIDE SEQUENCE [LARGE SCALE GENOMIC DNA]</scope>
    <source>
        <strain evidence="2 3">2789STDY5834876</strain>
    </source>
</reference>